<organism evidence="1 2">
    <name type="scientific">Acacia crassicarpa</name>
    <name type="common">northern wattle</name>
    <dbReference type="NCBI Taxonomy" id="499986"/>
    <lineage>
        <taxon>Eukaryota</taxon>
        <taxon>Viridiplantae</taxon>
        <taxon>Streptophyta</taxon>
        <taxon>Embryophyta</taxon>
        <taxon>Tracheophyta</taxon>
        <taxon>Spermatophyta</taxon>
        <taxon>Magnoliopsida</taxon>
        <taxon>eudicotyledons</taxon>
        <taxon>Gunneridae</taxon>
        <taxon>Pentapetalae</taxon>
        <taxon>rosids</taxon>
        <taxon>fabids</taxon>
        <taxon>Fabales</taxon>
        <taxon>Fabaceae</taxon>
        <taxon>Caesalpinioideae</taxon>
        <taxon>mimosoid clade</taxon>
        <taxon>Acacieae</taxon>
        <taxon>Acacia</taxon>
    </lineage>
</organism>
<dbReference type="EMBL" id="JAWXYG010000001">
    <property type="protein sequence ID" value="KAK4285713.1"/>
    <property type="molecule type" value="Genomic_DNA"/>
</dbReference>
<protein>
    <submittedName>
        <fullName evidence="1">Uncharacterized protein</fullName>
    </submittedName>
</protein>
<name>A0AAE1N943_9FABA</name>
<reference evidence="1" key="1">
    <citation type="submission" date="2023-10" db="EMBL/GenBank/DDBJ databases">
        <title>Chromosome-level genome of the transformable northern wattle, Acacia crassicarpa.</title>
        <authorList>
            <person name="Massaro I."/>
            <person name="Sinha N.R."/>
            <person name="Poethig S."/>
            <person name="Leichty A.R."/>
        </authorList>
    </citation>
    <scope>NUCLEOTIDE SEQUENCE</scope>
    <source>
        <strain evidence="1">Acra3RX</strain>
        <tissue evidence="1">Leaf</tissue>
    </source>
</reference>
<dbReference type="AlphaFoldDB" id="A0AAE1N943"/>
<accession>A0AAE1N943</accession>
<dbReference type="Proteomes" id="UP001293593">
    <property type="component" value="Unassembled WGS sequence"/>
</dbReference>
<proteinExistence type="predicted"/>
<sequence length="250" mass="27890">MVGFSPRVFSPSPSPSLLGFRPLVFFIHLGFCLAGGEPPLAPHLQQKSRSVFDEPVAASFSLEQGHKAAAFLLLRCRLSFGLRPHRFSSFGVPLSFGCSCGPPSSLVVGAFDWTPPSTMVSGAMVVSGEGEARPFLLFLLFYVFVFFLMLLWIGDFVVVFSVVVWICDFGGRVVSTVDIVLHLIYERTILRFVRWWQIQSFSASQNLIGIWSWPPYLLDQKRKSVLQNFKGLLLPRLGFLCSLPQDVVPI</sequence>
<comment type="caution">
    <text evidence="1">The sequence shown here is derived from an EMBL/GenBank/DDBJ whole genome shotgun (WGS) entry which is preliminary data.</text>
</comment>
<keyword evidence="2" id="KW-1185">Reference proteome</keyword>
<gene>
    <name evidence="1" type="ORF">QN277_002372</name>
</gene>
<evidence type="ECO:0000313" key="2">
    <source>
        <dbReference type="Proteomes" id="UP001293593"/>
    </source>
</evidence>
<evidence type="ECO:0000313" key="1">
    <source>
        <dbReference type="EMBL" id="KAK4285713.1"/>
    </source>
</evidence>